<keyword evidence="4" id="KW-0479">Metal-binding</keyword>
<keyword evidence="7" id="KW-0732">Signal</keyword>
<dbReference type="EMBL" id="LSZO01000042">
    <property type="protein sequence ID" value="KXU39138.1"/>
    <property type="molecule type" value="Genomic_DNA"/>
</dbReference>
<name>A0A139SX10_9GAMM</name>
<reference evidence="9 10" key="1">
    <citation type="submission" date="2016-02" db="EMBL/GenBank/DDBJ databases">
        <authorList>
            <person name="Wen L."/>
            <person name="He K."/>
            <person name="Yang H."/>
        </authorList>
    </citation>
    <scope>NUCLEOTIDE SEQUENCE [LARGE SCALE GENOMIC DNA]</scope>
    <source>
        <strain evidence="9 10">CV58</strain>
    </source>
</reference>
<dbReference type="OrthoDB" id="7156875at2"/>
<dbReference type="InterPro" id="IPR015943">
    <property type="entry name" value="WD40/YVTN_repeat-like_dom_sf"/>
</dbReference>
<comment type="similarity">
    <text evidence="2">Belongs to the PilY1 family.</text>
</comment>
<dbReference type="Gene3D" id="2.130.10.10">
    <property type="entry name" value="YVTN repeat-like/Quinoprotein amine dehydrogenase"/>
    <property type="match status" value="1"/>
</dbReference>
<dbReference type="InterPro" id="IPR036465">
    <property type="entry name" value="vWFA_dom_sf"/>
</dbReference>
<protein>
    <recommendedName>
        <fullName evidence="8">PilY1 beta-propeller domain-containing protein</fullName>
    </recommendedName>
</protein>
<evidence type="ECO:0000256" key="2">
    <source>
        <dbReference type="ARBA" id="ARBA00008387"/>
    </source>
</evidence>
<sequence length="1004" mass="110970">MQHIRQLAISARVALMLVLLLQGAFCFADDTEIFLSRGKADIKPNVFFILDDSLSMQWCWNKDGVYPDSKSKRNRCPDGTFTSRWDELQKTLNNVLPKMQDVNFGMMWMDYRRSGIPVDAIDKVRDQALASINKRPKPDLLWTPIDGSLYKAARYFNGFPAKQYRDHYFKGHSGKEALRLGKDFPSPITDACQPNYIVLVTDGDAWYDDIYPDIRELIGRKRDNWPKQNYPCVEQPGASSKNAERCVPELAEWLHTHDQMPNLEGDQTVTTHVISLAPDLNAPGATKDADNIEKIVKRRQFLNNVTDAGGGNYYEANNGEELSKQFNDIIEKAAKVENATFVNPSAAPTSSKRTTDQVYYALFQPGGSDRWAGNLKRYRFAAKAVTKNGKTSKEAVIYDVNDNPAIDADGAFKANAQSFWSKGADGGNITLGGAAWKLPEPAKRRLFVETEGRLGELAISNSAITNDLLGAVDNNERVALLNYIRGLDDDGLNERSKELGDFLHSAAVPFNYGSAESDQVVIIGSNEGFVHLFNRKTGVEEFAFMPGELLKNIKPIKANEPSTANKPHPYGVDNSVTVWLDDSNQNGQFDAGEHFYAYVTLRRGGQGIYALDITKRGQPKLLWQIDEKNKKAKGFARLGQSWSQPVKSKIKIGNNPKPTDVLIFAGGYDPTEDNLNGANDAYRSDSALGNAIYIVDAKTGNALWSASQSGAVLNLPDMQYSIPSSVKVVDIDNDGLADQMFVGDTGGQVWRLFIHNGESRNNLVTASGRRSNAPFAQLGKNNPKNARRFYQEPDVALDRGNNRLLVNIGSGYRAHPLNSNVDDRFYSLHADITRSPDLPLTESDLHQATRSFDHFDQEKAIKAINTAKGWYLPLEIGRGEKVLSTASSAGGDVFFATYVPANNRIGCQVMLGSNYVYRLSLSSASPPVEIINPPANGIAGKATVTYQPPFQKSDVVGIISGGGIFSDEKNRGTFMCFGDTCSELNISPCENPRGCKTYWIDLQN</sequence>
<organism evidence="9 10">
    <name type="scientific">Ventosimonas gracilis</name>
    <dbReference type="NCBI Taxonomy" id="1680762"/>
    <lineage>
        <taxon>Bacteria</taxon>
        <taxon>Pseudomonadati</taxon>
        <taxon>Pseudomonadota</taxon>
        <taxon>Gammaproteobacteria</taxon>
        <taxon>Pseudomonadales</taxon>
        <taxon>Ventosimonadaceae</taxon>
        <taxon>Ventosimonas</taxon>
    </lineage>
</organism>
<keyword evidence="6" id="KW-0281">Fimbrium</keyword>
<feature type="chain" id="PRO_5007299520" description="PilY1 beta-propeller domain-containing protein" evidence="7">
    <location>
        <begin position="29"/>
        <end position="1004"/>
    </location>
</feature>
<dbReference type="InterPro" id="IPR008707">
    <property type="entry name" value="B-propeller_PilY1"/>
</dbReference>
<evidence type="ECO:0000256" key="5">
    <source>
        <dbReference type="ARBA" id="ARBA00022837"/>
    </source>
</evidence>
<feature type="signal peptide" evidence="7">
    <location>
        <begin position="1"/>
        <end position="28"/>
    </location>
</feature>
<dbReference type="AlphaFoldDB" id="A0A139SX10"/>
<gene>
    <name evidence="9" type="ORF">AXE65_10195</name>
</gene>
<feature type="domain" description="PilY1 beta-propeller" evidence="8">
    <location>
        <begin position="520"/>
        <end position="757"/>
    </location>
</feature>
<comment type="caution">
    <text evidence="9">The sequence shown here is derived from an EMBL/GenBank/DDBJ whole genome shotgun (WGS) entry which is preliminary data.</text>
</comment>
<evidence type="ECO:0000256" key="4">
    <source>
        <dbReference type="ARBA" id="ARBA00022723"/>
    </source>
</evidence>
<dbReference type="Gene3D" id="3.40.50.410">
    <property type="entry name" value="von Willebrand factor, type A domain"/>
    <property type="match status" value="1"/>
</dbReference>
<keyword evidence="10" id="KW-1185">Reference proteome</keyword>
<dbReference type="Proteomes" id="UP000072660">
    <property type="component" value="Unassembled WGS sequence"/>
</dbReference>
<evidence type="ECO:0000256" key="7">
    <source>
        <dbReference type="SAM" id="SignalP"/>
    </source>
</evidence>
<dbReference type="SUPFAM" id="SSF50998">
    <property type="entry name" value="Quinoprotein alcohol dehydrogenase-like"/>
    <property type="match status" value="1"/>
</dbReference>
<dbReference type="GO" id="GO:0046872">
    <property type="term" value="F:metal ion binding"/>
    <property type="evidence" value="ECO:0007669"/>
    <property type="project" value="UniProtKB-KW"/>
</dbReference>
<evidence type="ECO:0000256" key="3">
    <source>
        <dbReference type="ARBA" id="ARBA00022558"/>
    </source>
</evidence>
<dbReference type="RefSeq" id="WP_068387392.1">
    <property type="nucleotide sequence ID" value="NZ_LSZO01000042.1"/>
</dbReference>
<evidence type="ECO:0000259" key="8">
    <source>
        <dbReference type="Pfam" id="PF05567"/>
    </source>
</evidence>
<dbReference type="InterPro" id="IPR011047">
    <property type="entry name" value="Quinoprotein_ADH-like_sf"/>
</dbReference>
<keyword evidence="3" id="KW-1029">Fimbrium biogenesis</keyword>
<evidence type="ECO:0000313" key="9">
    <source>
        <dbReference type="EMBL" id="KXU39138.1"/>
    </source>
</evidence>
<evidence type="ECO:0000313" key="10">
    <source>
        <dbReference type="Proteomes" id="UP000072660"/>
    </source>
</evidence>
<proteinExistence type="inferred from homology"/>
<accession>A0A139SX10</accession>
<dbReference type="GO" id="GO:0009289">
    <property type="term" value="C:pilus"/>
    <property type="evidence" value="ECO:0007669"/>
    <property type="project" value="UniProtKB-SubCell"/>
</dbReference>
<evidence type="ECO:0000256" key="1">
    <source>
        <dbReference type="ARBA" id="ARBA00004561"/>
    </source>
</evidence>
<dbReference type="Pfam" id="PF05567">
    <property type="entry name" value="T4P_PilY1"/>
    <property type="match status" value="1"/>
</dbReference>
<evidence type="ECO:0000256" key="6">
    <source>
        <dbReference type="ARBA" id="ARBA00023263"/>
    </source>
</evidence>
<comment type="subcellular location">
    <subcellularLocation>
        <location evidence="1">Fimbrium</location>
    </subcellularLocation>
</comment>
<keyword evidence="5" id="KW-0106">Calcium</keyword>